<proteinExistence type="predicted"/>
<dbReference type="RefSeq" id="XP_035433168.2">
    <property type="nucleotide sequence ID" value="XM_035577275.2"/>
</dbReference>
<evidence type="ECO:0000313" key="2">
    <source>
        <dbReference type="Proteomes" id="UP000829999"/>
    </source>
</evidence>
<reference evidence="3" key="1">
    <citation type="submission" date="2025-08" db="UniProtKB">
        <authorList>
            <consortium name="RefSeq"/>
        </authorList>
    </citation>
    <scope>IDENTIFICATION</scope>
    <source>
        <tissue evidence="3">Whole larval tissue</tissue>
    </source>
</reference>
<evidence type="ECO:0000256" key="1">
    <source>
        <dbReference type="SAM" id="Phobius"/>
    </source>
</evidence>
<keyword evidence="2" id="KW-1185">Reference proteome</keyword>
<dbReference type="AlphaFoldDB" id="A0A9R0CXY3"/>
<dbReference type="Proteomes" id="UP000829999">
    <property type="component" value="Chromosome 26"/>
</dbReference>
<keyword evidence="1" id="KW-0812">Transmembrane</keyword>
<gene>
    <name evidence="3" type="primary">LOC118264685</name>
</gene>
<dbReference type="GeneID" id="118264685"/>
<accession>A0A9R0CXY3</accession>
<keyword evidence="1" id="KW-1133">Transmembrane helix</keyword>
<keyword evidence="1" id="KW-0472">Membrane</keyword>
<name>A0A9R0CXY3_SPOFR</name>
<feature type="transmembrane region" description="Helical" evidence="1">
    <location>
        <begin position="17"/>
        <end position="38"/>
    </location>
</feature>
<evidence type="ECO:0000313" key="3">
    <source>
        <dbReference type="RefSeq" id="XP_035433168.2"/>
    </source>
</evidence>
<organism evidence="2 3">
    <name type="scientific">Spodoptera frugiperda</name>
    <name type="common">Fall armyworm</name>
    <dbReference type="NCBI Taxonomy" id="7108"/>
    <lineage>
        <taxon>Eukaryota</taxon>
        <taxon>Metazoa</taxon>
        <taxon>Ecdysozoa</taxon>
        <taxon>Arthropoda</taxon>
        <taxon>Hexapoda</taxon>
        <taxon>Insecta</taxon>
        <taxon>Pterygota</taxon>
        <taxon>Neoptera</taxon>
        <taxon>Endopterygota</taxon>
        <taxon>Lepidoptera</taxon>
        <taxon>Glossata</taxon>
        <taxon>Ditrysia</taxon>
        <taxon>Noctuoidea</taxon>
        <taxon>Noctuidae</taxon>
        <taxon>Amphipyrinae</taxon>
        <taxon>Spodoptera</taxon>
    </lineage>
</organism>
<feature type="transmembrane region" description="Helical" evidence="1">
    <location>
        <begin position="50"/>
        <end position="73"/>
    </location>
</feature>
<sequence length="102" mass="11543">MENKIVKTPRKWRKWEVIALVFGITVFLIGATIVAFGIKKNREDTESLGRPWVIGGVVCCFCAVTIPGCVSAYKTLTNFRKRIIHSKTAASKKFRSRVSWPK</sequence>
<protein>
    <submittedName>
        <fullName evidence="3">Uncharacterized protein LOC118264685</fullName>
    </submittedName>
</protein>